<dbReference type="OrthoDB" id="7976202at2759"/>
<gene>
    <name evidence="5" type="primary">Mctp1</name>
    <name evidence="5" type="ORF">GWK47_050897</name>
</gene>
<dbReference type="PROSITE" id="PS50004">
    <property type="entry name" value="C2"/>
    <property type="match status" value="1"/>
</dbReference>
<dbReference type="GO" id="GO:0046928">
    <property type="term" value="P:regulation of neurotransmitter secretion"/>
    <property type="evidence" value="ECO:0007669"/>
    <property type="project" value="TreeGrafter"/>
</dbReference>
<dbReference type="AlphaFoldDB" id="A0A8J4Y2K9"/>
<dbReference type="InterPro" id="IPR035892">
    <property type="entry name" value="C2_domain_sf"/>
</dbReference>
<accession>A0A8J4Y2K9</accession>
<feature type="compositionally biased region" description="Basic and acidic residues" evidence="3">
    <location>
        <begin position="327"/>
        <end position="339"/>
    </location>
</feature>
<sequence>MNEGVSPLSPSDINTRDPTELHLNSLQIPGNEPLSSLRRKDQPLTDCICDNPVTHPKKGLVGVSIARAFRKVFRSRTPSPSTDEREEEREDAPNSEPEEAKLETSSDYECLDADTFPSKDEVKGLPVLSVLNNNSALSSPTEDVSSSSMKDILSPHTPFLGKSQTYSALSEALHHAFLESMICSGAEDVSIVSCEDLRSQNNKSDNDYSLSKSIDYSLSNKKSASCVLSEVTETLLKTLEHRPSIAVPFVSNKSSIYPEPFDAGTDTDSCSHHSQEDKQESQTSHDEPRSILGNIFSSRRPSLAPPTNDSKHEETGVSPASSRHRLKETLPHGEYKGHKKLGDRLSKVAGYLQRGGSRLAEQQRRLKCQIWSSVVTIVLVEGKNLLPMDTDGTSDPYVKFRLGNEKYKSKADLHTLHPKWLEQFDFHQFEEQSQSLEITVWDKDVRTKDDFMGR</sequence>
<dbReference type="Pfam" id="PF00168">
    <property type="entry name" value="C2"/>
    <property type="match status" value="1"/>
</dbReference>
<dbReference type="PANTHER" id="PTHR45911:SF4">
    <property type="entry name" value="MULTIPLE C2 AND TRANSMEMBRANE DOMAIN-CONTAINING PROTEIN"/>
    <property type="match status" value="1"/>
</dbReference>
<keyword evidence="1" id="KW-0479">Metal-binding</keyword>
<dbReference type="InterPro" id="IPR000008">
    <property type="entry name" value="C2_dom"/>
</dbReference>
<dbReference type="PANTHER" id="PTHR45911">
    <property type="entry name" value="C2 DOMAIN-CONTAINING PROTEIN"/>
    <property type="match status" value="1"/>
</dbReference>
<dbReference type="GO" id="GO:0005509">
    <property type="term" value="F:calcium ion binding"/>
    <property type="evidence" value="ECO:0007669"/>
    <property type="project" value="TreeGrafter"/>
</dbReference>
<dbReference type="GO" id="GO:0030672">
    <property type="term" value="C:synaptic vesicle membrane"/>
    <property type="evidence" value="ECO:0007669"/>
    <property type="project" value="TreeGrafter"/>
</dbReference>
<feature type="region of interest" description="Disordered" evidence="3">
    <location>
        <begin position="74"/>
        <end position="107"/>
    </location>
</feature>
<feature type="region of interest" description="Disordered" evidence="3">
    <location>
        <begin position="258"/>
        <end position="339"/>
    </location>
</feature>
<dbReference type="Proteomes" id="UP000770661">
    <property type="component" value="Unassembled WGS sequence"/>
</dbReference>
<proteinExistence type="predicted"/>
<keyword evidence="5" id="KW-0812">Transmembrane</keyword>
<reference evidence="5" key="1">
    <citation type="submission" date="2020-07" db="EMBL/GenBank/DDBJ databases">
        <title>The High-quality genome of the commercially important snow crab, Chionoecetes opilio.</title>
        <authorList>
            <person name="Jeong J.-H."/>
            <person name="Ryu S."/>
        </authorList>
    </citation>
    <scope>NUCLEOTIDE SEQUENCE</scope>
    <source>
        <strain evidence="5">MADBK_172401_WGS</strain>
        <tissue evidence="5">Digestive gland</tissue>
    </source>
</reference>
<dbReference type="PRINTS" id="PR00360">
    <property type="entry name" value="C2DOMAIN"/>
</dbReference>
<feature type="domain" description="C2" evidence="4">
    <location>
        <begin position="353"/>
        <end position="454"/>
    </location>
</feature>
<dbReference type="SUPFAM" id="SSF49562">
    <property type="entry name" value="C2 domain (Calcium/lipid-binding domain, CaLB)"/>
    <property type="match status" value="1"/>
</dbReference>
<name>A0A8J4Y2K9_CHIOP</name>
<organism evidence="5 6">
    <name type="scientific">Chionoecetes opilio</name>
    <name type="common">Atlantic snow crab</name>
    <name type="synonym">Cancer opilio</name>
    <dbReference type="NCBI Taxonomy" id="41210"/>
    <lineage>
        <taxon>Eukaryota</taxon>
        <taxon>Metazoa</taxon>
        <taxon>Ecdysozoa</taxon>
        <taxon>Arthropoda</taxon>
        <taxon>Crustacea</taxon>
        <taxon>Multicrustacea</taxon>
        <taxon>Malacostraca</taxon>
        <taxon>Eumalacostraca</taxon>
        <taxon>Eucarida</taxon>
        <taxon>Decapoda</taxon>
        <taxon>Pleocyemata</taxon>
        <taxon>Brachyura</taxon>
        <taxon>Eubrachyura</taxon>
        <taxon>Majoidea</taxon>
        <taxon>Majidae</taxon>
        <taxon>Chionoecetes</taxon>
    </lineage>
</organism>
<evidence type="ECO:0000313" key="5">
    <source>
        <dbReference type="EMBL" id="KAG0719232.1"/>
    </source>
</evidence>
<dbReference type="CDD" id="cd08376">
    <property type="entry name" value="C2B_MCTP_PRT"/>
    <property type="match status" value="1"/>
</dbReference>
<evidence type="ECO:0000313" key="6">
    <source>
        <dbReference type="Proteomes" id="UP000770661"/>
    </source>
</evidence>
<dbReference type="EMBL" id="JACEEZ010014830">
    <property type="protein sequence ID" value="KAG0719232.1"/>
    <property type="molecule type" value="Genomic_DNA"/>
</dbReference>
<dbReference type="Gene3D" id="2.60.40.150">
    <property type="entry name" value="C2 domain"/>
    <property type="match status" value="1"/>
</dbReference>
<protein>
    <submittedName>
        <fullName evidence="5">Multiple C2 and transmembrane domain-containing protein 1</fullName>
    </submittedName>
</protein>
<keyword evidence="5" id="KW-0472">Membrane</keyword>
<evidence type="ECO:0000256" key="1">
    <source>
        <dbReference type="ARBA" id="ARBA00022723"/>
    </source>
</evidence>
<evidence type="ECO:0000259" key="4">
    <source>
        <dbReference type="PROSITE" id="PS50004"/>
    </source>
</evidence>
<dbReference type="SMART" id="SM00239">
    <property type="entry name" value="C2"/>
    <property type="match status" value="1"/>
</dbReference>
<comment type="caution">
    <text evidence="5">The sequence shown here is derived from an EMBL/GenBank/DDBJ whole genome shotgun (WGS) entry which is preliminary data.</text>
</comment>
<evidence type="ECO:0000256" key="2">
    <source>
        <dbReference type="ARBA" id="ARBA00022837"/>
    </source>
</evidence>
<feature type="region of interest" description="Disordered" evidence="3">
    <location>
        <begin position="1"/>
        <end position="40"/>
    </location>
</feature>
<keyword evidence="2" id="KW-0106">Calcium</keyword>
<feature type="compositionally biased region" description="Polar residues" evidence="3">
    <location>
        <begin position="295"/>
        <end position="308"/>
    </location>
</feature>
<feature type="compositionally biased region" description="Basic and acidic residues" evidence="3">
    <location>
        <begin position="269"/>
        <end position="289"/>
    </location>
</feature>
<keyword evidence="6" id="KW-1185">Reference proteome</keyword>
<evidence type="ECO:0000256" key="3">
    <source>
        <dbReference type="SAM" id="MobiDB-lite"/>
    </source>
</evidence>